<evidence type="ECO:0000256" key="1">
    <source>
        <dbReference type="ARBA" id="ARBA00022670"/>
    </source>
</evidence>
<dbReference type="InterPro" id="IPR043128">
    <property type="entry name" value="Rev_trsase/Diguanyl_cyclase"/>
</dbReference>
<organism evidence="10">
    <name type="scientific">Sesamum calycinum</name>
    <dbReference type="NCBI Taxonomy" id="2727403"/>
    <lineage>
        <taxon>Eukaryota</taxon>
        <taxon>Viridiplantae</taxon>
        <taxon>Streptophyta</taxon>
        <taxon>Embryophyta</taxon>
        <taxon>Tracheophyta</taxon>
        <taxon>Spermatophyta</taxon>
        <taxon>Magnoliopsida</taxon>
        <taxon>eudicotyledons</taxon>
        <taxon>Gunneridae</taxon>
        <taxon>Pentapetalae</taxon>
        <taxon>asterids</taxon>
        <taxon>lamiids</taxon>
        <taxon>Lamiales</taxon>
        <taxon>Pedaliaceae</taxon>
        <taxon>Sesamum</taxon>
    </lineage>
</organism>
<dbReference type="CDD" id="cd09274">
    <property type="entry name" value="RNase_HI_RT_Ty3"/>
    <property type="match status" value="1"/>
</dbReference>
<feature type="compositionally biased region" description="Gly residues" evidence="8">
    <location>
        <begin position="257"/>
        <end position="270"/>
    </location>
</feature>
<dbReference type="FunFam" id="3.10.10.10:FF:000007">
    <property type="entry name" value="Retrovirus-related Pol polyprotein from transposon 17.6-like Protein"/>
    <property type="match status" value="1"/>
</dbReference>
<evidence type="ECO:0000256" key="3">
    <source>
        <dbReference type="ARBA" id="ARBA00022695"/>
    </source>
</evidence>
<dbReference type="InterPro" id="IPR041588">
    <property type="entry name" value="Integrase_H2C2"/>
</dbReference>
<dbReference type="PANTHER" id="PTHR37984">
    <property type="entry name" value="PROTEIN CBG26694"/>
    <property type="match status" value="1"/>
</dbReference>
<feature type="region of interest" description="Disordered" evidence="8">
    <location>
        <begin position="241"/>
        <end position="277"/>
    </location>
</feature>
<feature type="region of interest" description="Disordered" evidence="8">
    <location>
        <begin position="300"/>
        <end position="339"/>
    </location>
</feature>
<dbReference type="Gene3D" id="3.30.420.10">
    <property type="entry name" value="Ribonuclease H-like superfamily/Ribonuclease H"/>
    <property type="match status" value="1"/>
</dbReference>
<dbReference type="InterPro" id="IPR005162">
    <property type="entry name" value="Retrotrans_gag_dom"/>
</dbReference>
<dbReference type="Pfam" id="PF17917">
    <property type="entry name" value="RT_RNaseH"/>
    <property type="match status" value="1"/>
</dbReference>
<keyword evidence="4" id="KW-0540">Nuclease</keyword>
<dbReference type="AlphaFoldDB" id="A0AAW2QJW6"/>
<sequence>MKRAMKRIERAMMRNKIDEPTVKGIHVYNERMEASGENTAGPTESLESVQGHDHASEHQGLEAQNRNVPPHEANPFMQQFIEIMQRMAPQPQPQPHDAVIDKNYEVVRRQGAKVFAGTTDPAEAEEWLRNTERVLDRIECTSEQKLRYAVCLFEKDALDWWETIPGSKNRPITLTWNDFLKEFADKYTPPVYRNRKKVEFLELKQNELSVAGYELQFCEVVKICSRRVSFRGSGLQRGWYRGRGMGQTSRSPSVSSGRGGPNSIGFGGRQGPTRSFSGRSIPSCANCGHIVMDCPTWRDNARGSQISGPSSVGENSQRAGTSRGRGRGGRGGGNISTTSTTQEGCEAYLASVHDVAKISPGVSDVPVVREFPDVFPEELPGLPPHREVDFEIDTIPGAAPISITPYRMASLELKELKKQLEELLDKGFIRPIFLLGEHQCYSSRKGWEYEIMVEEGSIPKTAFRTRYGHYEFVVMPFGLTNAPAAFMSLMNKTLQPFLDQFMIVFIDDILIYSSSHEEHEQHLQTVLQFLREKQLYAKFSKCEFWMEEIAFLGHVVSKEGVQPDPAKVKAIMEWEPPKNVSEVRSFLGLAGYYRRFVKDFSVVAKPLTNLLKKNAPFNWNCAQSFEELKKRLTSAPILALPSGDGDMQLRPHEINYPTHDLELAAIVHALKIWRHYLYGETFQIFTDHKSLKYIPTQKELNLRQRRWIELLKEYDCTIDYHPGKANIVADALSRKTVDHLASMICYNVEYLTALRAMDVHFSVSGDMLLATMQVRSSLKDKIRDAQEKDSHLQKMKTKVQEGKNNQFIIQDDGMLLNGKRICVSDVEELRTEIMHETHYAPYAMHPGRTKMYRDLRPYYWWPTMKKDIAEFVARCLTCQQVKAEHQAPAGKLHPLTIPEWKWEKITLDFIVGLPRTFRKHDAIWVVVDRLTKSAHFLPIRQNDSLDKLAELYVSEIVRLHGIPTSIVSDRDPRFTSHFWGSLQRALGTKLHFNTAFHPQ</sequence>
<comment type="caution">
    <text evidence="10">The sequence shown here is derived from an EMBL/GenBank/DDBJ whole genome shotgun (WGS) entry which is preliminary data.</text>
</comment>
<dbReference type="FunFam" id="3.30.70.270:FF:000003">
    <property type="entry name" value="Transposon Ty3-G Gag-Pol polyprotein"/>
    <property type="match status" value="1"/>
</dbReference>
<dbReference type="SUPFAM" id="SSF56672">
    <property type="entry name" value="DNA/RNA polymerases"/>
    <property type="match status" value="1"/>
</dbReference>
<dbReference type="GO" id="GO:0003676">
    <property type="term" value="F:nucleic acid binding"/>
    <property type="evidence" value="ECO:0007669"/>
    <property type="project" value="InterPro"/>
</dbReference>
<keyword evidence="2" id="KW-0808">Transferase</keyword>
<dbReference type="Gene3D" id="3.10.10.10">
    <property type="entry name" value="HIV Type 1 Reverse Transcriptase, subunit A, domain 1"/>
    <property type="match status" value="2"/>
</dbReference>
<dbReference type="GO" id="GO:0004519">
    <property type="term" value="F:endonuclease activity"/>
    <property type="evidence" value="ECO:0007669"/>
    <property type="project" value="UniProtKB-KW"/>
</dbReference>
<dbReference type="InterPro" id="IPR012337">
    <property type="entry name" value="RNaseH-like_sf"/>
</dbReference>
<gene>
    <name evidence="10" type="ORF">Scaly_1028700</name>
</gene>
<dbReference type="PANTHER" id="PTHR37984:SF5">
    <property type="entry name" value="PROTEIN NYNRIN-LIKE"/>
    <property type="match status" value="1"/>
</dbReference>
<evidence type="ECO:0000256" key="4">
    <source>
        <dbReference type="ARBA" id="ARBA00022722"/>
    </source>
</evidence>
<feature type="domain" description="Integrase catalytic" evidence="9">
    <location>
        <begin position="894"/>
        <end position="999"/>
    </location>
</feature>
<dbReference type="Gene3D" id="1.10.340.70">
    <property type="match status" value="1"/>
</dbReference>
<keyword evidence="3" id="KW-0548">Nucleotidyltransferase</keyword>
<dbReference type="GO" id="GO:0008233">
    <property type="term" value="F:peptidase activity"/>
    <property type="evidence" value="ECO:0007669"/>
    <property type="project" value="UniProtKB-KW"/>
</dbReference>
<dbReference type="SUPFAM" id="SSF53098">
    <property type="entry name" value="Ribonuclease H-like"/>
    <property type="match status" value="1"/>
</dbReference>
<dbReference type="Pfam" id="PF17921">
    <property type="entry name" value="Integrase_H2C2"/>
    <property type="match status" value="1"/>
</dbReference>
<dbReference type="InterPro" id="IPR036397">
    <property type="entry name" value="RNaseH_sf"/>
</dbReference>
<reference evidence="10" key="2">
    <citation type="journal article" date="2024" name="Plant">
        <title>Genomic evolution and insights into agronomic trait innovations of Sesamum species.</title>
        <authorList>
            <person name="Miao H."/>
            <person name="Wang L."/>
            <person name="Qu L."/>
            <person name="Liu H."/>
            <person name="Sun Y."/>
            <person name="Le M."/>
            <person name="Wang Q."/>
            <person name="Wei S."/>
            <person name="Zheng Y."/>
            <person name="Lin W."/>
            <person name="Duan Y."/>
            <person name="Cao H."/>
            <person name="Xiong S."/>
            <person name="Wang X."/>
            <person name="Wei L."/>
            <person name="Li C."/>
            <person name="Ma Q."/>
            <person name="Ju M."/>
            <person name="Zhao R."/>
            <person name="Li G."/>
            <person name="Mu C."/>
            <person name="Tian Q."/>
            <person name="Mei H."/>
            <person name="Zhang T."/>
            <person name="Gao T."/>
            <person name="Zhang H."/>
        </authorList>
    </citation>
    <scope>NUCLEOTIDE SEQUENCE</scope>
    <source>
        <strain evidence="10">KEN8</strain>
    </source>
</reference>
<proteinExistence type="predicted"/>
<keyword evidence="6" id="KW-0378">Hydrolase</keyword>
<dbReference type="GO" id="GO:0006508">
    <property type="term" value="P:proteolysis"/>
    <property type="evidence" value="ECO:0007669"/>
    <property type="project" value="UniProtKB-KW"/>
</dbReference>
<dbReference type="GO" id="GO:0015074">
    <property type="term" value="P:DNA integration"/>
    <property type="evidence" value="ECO:0007669"/>
    <property type="project" value="InterPro"/>
</dbReference>
<dbReference type="InterPro" id="IPR041373">
    <property type="entry name" value="RT_RNaseH"/>
</dbReference>
<keyword evidence="5" id="KW-0255">Endonuclease</keyword>
<reference evidence="10" key="1">
    <citation type="submission" date="2020-06" db="EMBL/GenBank/DDBJ databases">
        <authorList>
            <person name="Li T."/>
            <person name="Hu X."/>
            <person name="Zhang T."/>
            <person name="Song X."/>
            <person name="Zhang H."/>
            <person name="Dai N."/>
            <person name="Sheng W."/>
            <person name="Hou X."/>
            <person name="Wei L."/>
        </authorList>
    </citation>
    <scope>NUCLEOTIDE SEQUENCE</scope>
    <source>
        <strain evidence="10">KEN8</strain>
        <tissue evidence="10">Leaf</tissue>
    </source>
</reference>
<dbReference type="Gene3D" id="3.30.70.270">
    <property type="match status" value="2"/>
</dbReference>
<evidence type="ECO:0000256" key="5">
    <source>
        <dbReference type="ARBA" id="ARBA00022759"/>
    </source>
</evidence>
<feature type="compositionally biased region" description="Polar residues" evidence="8">
    <location>
        <begin position="36"/>
        <end position="48"/>
    </location>
</feature>
<dbReference type="InterPro" id="IPR000477">
    <property type="entry name" value="RT_dom"/>
</dbReference>
<dbReference type="Pfam" id="PF00078">
    <property type="entry name" value="RVT_1"/>
    <property type="match status" value="1"/>
</dbReference>
<name>A0AAW2QJW6_9LAMI</name>
<dbReference type="InterPro" id="IPR043502">
    <property type="entry name" value="DNA/RNA_pol_sf"/>
</dbReference>
<keyword evidence="7" id="KW-0695">RNA-directed DNA polymerase</keyword>
<dbReference type="CDD" id="cd01647">
    <property type="entry name" value="RT_LTR"/>
    <property type="match status" value="1"/>
</dbReference>
<evidence type="ECO:0000256" key="6">
    <source>
        <dbReference type="ARBA" id="ARBA00022801"/>
    </source>
</evidence>
<dbReference type="FunFam" id="3.30.70.270:FF:000020">
    <property type="entry name" value="Transposon Tf2-6 polyprotein-like Protein"/>
    <property type="match status" value="1"/>
</dbReference>
<feature type="compositionally biased region" description="Basic and acidic residues" evidence="8">
    <location>
        <begin position="50"/>
        <end position="60"/>
    </location>
</feature>
<dbReference type="InterPro" id="IPR050951">
    <property type="entry name" value="Retrovirus_Pol_polyprotein"/>
</dbReference>
<evidence type="ECO:0000256" key="7">
    <source>
        <dbReference type="ARBA" id="ARBA00022918"/>
    </source>
</evidence>
<evidence type="ECO:0000256" key="2">
    <source>
        <dbReference type="ARBA" id="ARBA00022679"/>
    </source>
</evidence>
<dbReference type="PROSITE" id="PS50994">
    <property type="entry name" value="INTEGRASE"/>
    <property type="match status" value="1"/>
</dbReference>
<dbReference type="EMBL" id="JACGWM010000006">
    <property type="protein sequence ID" value="KAL0368098.1"/>
    <property type="molecule type" value="Genomic_DNA"/>
</dbReference>
<accession>A0AAW2QJW6</accession>
<evidence type="ECO:0000313" key="10">
    <source>
        <dbReference type="EMBL" id="KAL0368098.1"/>
    </source>
</evidence>
<evidence type="ECO:0000259" key="9">
    <source>
        <dbReference type="PROSITE" id="PS50994"/>
    </source>
</evidence>
<dbReference type="Pfam" id="PF03732">
    <property type="entry name" value="Retrotrans_gag"/>
    <property type="match status" value="1"/>
</dbReference>
<feature type="compositionally biased region" description="Polar residues" evidence="8">
    <location>
        <begin position="302"/>
        <end position="317"/>
    </location>
</feature>
<dbReference type="GO" id="GO:0003964">
    <property type="term" value="F:RNA-directed DNA polymerase activity"/>
    <property type="evidence" value="ECO:0007669"/>
    <property type="project" value="UniProtKB-KW"/>
</dbReference>
<evidence type="ECO:0000256" key="8">
    <source>
        <dbReference type="SAM" id="MobiDB-lite"/>
    </source>
</evidence>
<keyword evidence="1" id="KW-0645">Protease</keyword>
<dbReference type="InterPro" id="IPR001584">
    <property type="entry name" value="Integrase_cat-core"/>
</dbReference>
<protein>
    <submittedName>
        <fullName evidence="10">Transposon Ty3-I Gag-Pol polyprotein</fullName>
    </submittedName>
</protein>
<feature type="region of interest" description="Disordered" evidence="8">
    <location>
        <begin position="34"/>
        <end position="69"/>
    </location>
</feature>